<dbReference type="InterPro" id="IPR053162">
    <property type="entry name" value="DnaD"/>
</dbReference>
<feature type="region of interest" description="Disordered" evidence="2">
    <location>
        <begin position="172"/>
        <end position="213"/>
    </location>
</feature>
<feature type="region of interest" description="Disordered" evidence="2">
    <location>
        <begin position="290"/>
        <end position="353"/>
    </location>
</feature>
<dbReference type="Pfam" id="PF07261">
    <property type="entry name" value="DnaB_2"/>
    <property type="match status" value="1"/>
</dbReference>
<dbReference type="RefSeq" id="WP_377328046.1">
    <property type="nucleotide sequence ID" value="NZ_JBHUMZ010000016.1"/>
</dbReference>
<evidence type="ECO:0000256" key="1">
    <source>
        <dbReference type="ARBA" id="ARBA00093462"/>
    </source>
</evidence>
<dbReference type="PANTHER" id="PTHR37293">
    <property type="entry name" value="PHAGE REPLICATION PROTEIN-RELATED"/>
    <property type="match status" value="1"/>
</dbReference>
<name>A0ABW5Q9J4_9BACI</name>
<feature type="domain" description="DnaB/C C-terminal" evidence="3">
    <location>
        <begin position="218"/>
        <end position="285"/>
    </location>
</feature>
<proteinExistence type="inferred from homology"/>
<evidence type="ECO:0000313" key="4">
    <source>
        <dbReference type="EMBL" id="MFD2638370.1"/>
    </source>
</evidence>
<evidence type="ECO:0000256" key="2">
    <source>
        <dbReference type="SAM" id="MobiDB-lite"/>
    </source>
</evidence>
<dbReference type="Gene3D" id="1.10.10.630">
    <property type="entry name" value="DnaD domain-like"/>
    <property type="match status" value="1"/>
</dbReference>
<gene>
    <name evidence="4" type="ORF">ACFSW4_05795</name>
</gene>
<protein>
    <submittedName>
        <fullName evidence="4">DnaD domain-containing protein</fullName>
    </submittedName>
</protein>
<comment type="similarity">
    <text evidence="1">Belongs to the DnaB/DnaD family.</text>
</comment>
<organism evidence="4 5">
    <name type="scientific">Piscibacillus salipiscarius</name>
    <dbReference type="NCBI Taxonomy" id="299480"/>
    <lineage>
        <taxon>Bacteria</taxon>
        <taxon>Bacillati</taxon>
        <taxon>Bacillota</taxon>
        <taxon>Bacilli</taxon>
        <taxon>Bacillales</taxon>
        <taxon>Bacillaceae</taxon>
        <taxon>Piscibacillus</taxon>
    </lineage>
</organism>
<dbReference type="Proteomes" id="UP001597452">
    <property type="component" value="Unassembled WGS sequence"/>
</dbReference>
<dbReference type="InterPro" id="IPR006343">
    <property type="entry name" value="DnaB/C_C"/>
</dbReference>
<dbReference type="InterPro" id="IPR034829">
    <property type="entry name" value="DnaD-like_sf"/>
</dbReference>
<dbReference type="PANTHER" id="PTHR37293:SF5">
    <property type="entry name" value="DNA REPLICATION PROTEIN"/>
    <property type="match status" value="1"/>
</dbReference>
<comment type="caution">
    <text evidence="4">The sequence shown here is derived from an EMBL/GenBank/DDBJ whole genome shotgun (WGS) entry which is preliminary data.</text>
</comment>
<accession>A0ABW5Q9J4</accession>
<dbReference type="SUPFAM" id="SSF158499">
    <property type="entry name" value="DnaD domain-like"/>
    <property type="match status" value="1"/>
</dbReference>
<dbReference type="NCBIfam" id="TIGR01446">
    <property type="entry name" value="DnaD_dom"/>
    <property type="match status" value="1"/>
</dbReference>
<sequence>MAKFRMVHTDFWNDATVVEEMTPEDKFFYLYLLTNPKTTQIGIYQITKKQMAFDLGYSPESINSLLHRFIHVHKRVIYNPETREIALINWGKYNLNRGGKPILDCVKAELKEIKDKSLIPIVGEHIQKPEIKFFYDSYNDTVNDINDTSTGLDEENTKITDEVALHQPFYDTSDDTVTIRGQEKEEEEEKEEEKQQEEEVEEDTPTTSTPSSDDAIVFYQHNIGLPSPFEQESILTWIKDTNESLVIEAMKRAILRGKPSWGYAQRILRDWNRKNINTVEQAQAEEVEFENYQSNKSNRKAASAPLPKWFEEEKRKPKPQEPKEQMSDEEKANKRAELEQFVKQYKTKGSVSQ</sequence>
<feature type="compositionally biased region" description="Acidic residues" evidence="2">
    <location>
        <begin position="184"/>
        <end position="204"/>
    </location>
</feature>
<reference evidence="5" key="1">
    <citation type="journal article" date="2019" name="Int. J. Syst. Evol. Microbiol.">
        <title>The Global Catalogue of Microorganisms (GCM) 10K type strain sequencing project: providing services to taxonomists for standard genome sequencing and annotation.</title>
        <authorList>
            <consortium name="The Broad Institute Genomics Platform"/>
            <consortium name="The Broad Institute Genome Sequencing Center for Infectious Disease"/>
            <person name="Wu L."/>
            <person name="Ma J."/>
        </authorList>
    </citation>
    <scope>NUCLEOTIDE SEQUENCE [LARGE SCALE GENOMIC DNA]</scope>
    <source>
        <strain evidence="5">TISTR 1571</strain>
    </source>
</reference>
<keyword evidence="5" id="KW-1185">Reference proteome</keyword>
<evidence type="ECO:0000313" key="5">
    <source>
        <dbReference type="Proteomes" id="UP001597452"/>
    </source>
</evidence>
<evidence type="ECO:0000259" key="3">
    <source>
        <dbReference type="Pfam" id="PF07261"/>
    </source>
</evidence>
<dbReference type="EMBL" id="JBHUMZ010000016">
    <property type="protein sequence ID" value="MFD2638370.1"/>
    <property type="molecule type" value="Genomic_DNA"/>
</dbReference>
<feature type="compositionally biased region" description="Basic and acidic residues" evidence="2">
    <location>
        <begin position="309"/>
        <end position="340"/>
    </location>
</feature>